<dbReference type="Proteomes" id="UP001500945">
    <property type="component" value="Unassembled WGS sequence"/>
</dbReference>
<accession>A0ABP8KK60</accession>
<evidence type="ECO:0000313" key="1">
    <source>
        <dbReference type="EMBL" id="GAA4408409.1"/>
    </source>
</evidence>
<evidence type="ECO:0008006" key="3">
    <source>
        <dbReference type="Google" id="ProtNLM"/>
    </source>
</evidence>
<comment type="caution">
    <text evidence="1">The sequence shown here is derived from an EMBL/GenBank/DDBJ whole genome shotgun (WGS) entry which is preliminary data.</text>
</comment>
<name>A0ABP8KK60_9MICO</name>
<sequence>MVLVAGTIAVTSAHLSRMRLLDVADGAALSAANALDDVAYRQGVGESLPLSNASVRERAAAYVGSRPRPASLLGWRLAPGTGTPDGRTAVVALTGEAELPMIGPALRELGVSVTISVVSRARADVVLP</sequence>
<proteinExistence type="predicted"/>
<keyword evidence="2" id="KW-1185">Reference proteome</keyword>
<dbReference type="EMBL" id="BAABGM010000015">
    <property type="protein sequence ID" value="GAA4408409.1"/>
    <property type="molecule type" value="Genomic_DNA"/>
</dbReference>
<evidence type="ECO:0000313" key="2">
    <source>
        <dbReference type="Proteomes" id="UP001500945"/>
    </source>
</evidence>
<protein>
    <recommendedName>
        <fullName evidence="3">Flp pilus-assembly TadG-like N-terminal domain-containing protein</fullName>
    </recommendedName>
</protein>
<reference evidence="2" key="1">
    <citation type="journal article" date="2019" name="Int. J. Syst. Evol. Microbiol.">
        <title>The Global Catalogue of Microorganisms (GCM) 10K type strain sequencing project: providing services to taxonomists for standard genome sequencing and annotation.</title>
        <authorList>
            <consortium name="The Broad Institute Genomics Platform"/>
            <consortium name="The Broad Institute Genome Sequencing Center for Infectious Disease"/>
            <person name="Wu L."/>
            <person name="Ma J."/>
        </authorList>
    </citation>
    <scope>NUCLEOTIDE SEQUENCE [LARGE SCALE GENOMIC DNA]</scope>
    <source>
        <strain evidence="2">JCM 17809</strain>
    </source>
</reference>
<organism evidence="1 2">
    <name type="scientific">Fodinibacter luteus</name>
    <dbReference type="NCBI Taxonomy" id="552064"/>
    <lineage>
        <taxon>Bacteria</taxon>
        <taxon>Bacillati</taxon>
        <taxon>Actinomycetota</taxon>
        <taxon>Actinomycetes</taxon>
        <taxon>Micrococcales</taxon>
        <taxon>Intrasporangiaceae</taxon>
        <taxon>Fodinibacter (ex Wang et al. 2009)</taxon>
    </lineage>
</organism>
<gene>
    <name evidence="1" type="ORF">GCM10023168_25690</name>
</gene>